<dbReference type="PROSITE" id="PS50109">
    <property type="entry name" value="HIS_KIN"/>
    <property type="match status" value="1"/>
</dbReference>
<dbReference type="InterPro" id="IPR011623">
    <property type="entry name" value="7TMR_DISM_rcpt_extracell_dom1"/>
</dbReference>
<keyword evidence="10" id="KW-0902">Two-component regulatory system</keyword>
<evidence type="ECO:0000259" key="18">
    <source>
        <dbReference type="PROSITE" id="PS50894"/>
    </source>
</evidence>
<dbReference type="SUPFAM" id="SSF55874">
    <property type="entry name" value="ATPase domain of HSP90 chaperone/DNA topoisomerase II/histidine kinase"/>
    <property type="match status" value="1"/>
</dbReference>
<dbReference type="EC" id="2.7.13.3" evidence="3"/>
<dbReference type="SMART" id="SM00448">
    <property type="entry name" value="REC"/>
    <property type="match status" value="2"/>
</dbReference>
<comment type="subcellular location">
    <subcellularLocation>
        <location evidence="2">Cell membrane</location>
        <topology evidence="2">Multi-pass membrane protein</topology>
    </subcellularLocation>
</comment>
<dbReference type="InterPro" id="IPR013767">
    <property type="entry name" value="PAS_fold"/>
</dbReference>
<dbReference type="CDD" id="cd00130">
    <property type="entry name" value="PAS"/>
    <property type="match status" value="1"/>
</dbReference>
<dbReference type="InterPro" id="IPR036890">
    <property type="entry name" value="HATPase_C_sf"/>
</dbReference>
<reference evidence="19" key="1">
    <citation type="submission" date="2022-06" db="EMBL/GenBank/DDBJ databases">
        <title>Alkalimarinus sp. nov., isolated from gut of a Alitta virens.</title>
        <authorList>
            <person name="Yang A.I."/>
            <person name="Shin N.-R."/>
        </authorList>
    </citation>
    <scope>NUCLEOTIDE SEQUENCE</scope>
    <source>
        <strain evidence="19">A2M4</strain>
    </source>
</reference>
<evidence type="ECO:0000259" key="15">
    <source>
        <dbReference type="PROSITE" id="PS50109"/>
    </source>
</evidence>
<dbReference type="InterPro" id="IPR004358">
    <property type="entry name" value="Sig_transdc_His_kin-like_C"/>
</dbReference>
<gene>
    <name evidence="19" type="ORF">NKI27_18960</name>
</gene>
<dbReference type="Gene3D" id="3.40.50.2300">
    <property type="match status" value="2"/>
</dbReference>
<dbReference type="InterPro" id="IPR001789">
    <property type="entry name" value="Sig_transdc_resp-reg_receiver"/>
</dbReference>
<evidence type="ECO:0000256" key="13">
    <source>
        <dbReference type="PROSITE-ProRule" id="PRU00169"/>
    </source>
</evidence>
<feature type="modified residue" description="4-aspartylphosphate" evidence="13">
    <location>
        <position position="1022"/>
    </location>
</feature>
<dbReference type="NCBIfam" id="TIGR00229">
    <property type="entry name" value="sensory_box"/>
    <property type="match status" value="1"/>
</dbReference>
<dbReference type="Proteomes" id="UP001163739">
    <property type="component" value="Chromosome"/>
</dbReference>
<dbReference type="InterPro" id="IPR005467">
    <property type="entry name" value="His_kinase_dom"/>
</dbReference>
<dbReference type="RefSeq" id="WP_265047587.1">
    <property type="nucleotide sequence ID" value="NZ_CP100390.1"/>
</dbReference>
<evidence type="ECO:0000256" key="5">
    <source>
        <dbReference type="ARBA" id="ARBA00022553"/>
    </source>
</evidence>
<evidence type="ECO:0000256" key="7">
    <source>
        <dbReference type="ARBA" id="ARBA00022741"/>
    </source>
</evidence>
<keyword evidence="6 14" id="KW-0812">Transmembrane</keyword>
<dbReference type="InterPro" id="IPR000014">
    <property type="entry name" value="PAS"/>
</dbReference>
<dbReference type="SMART" id="SM00387">
    <property type="entry name" value="HATPase_c"/>
    <property type="match status" value="1"/>
</dbReference>
<dbReference type="PANTHER" id="PTHR45339">
    <property type="entry name" value="HYBRID SIGNAL TRANSDUCTION HISTIDINE KINASE J"/>
    <property type="match status" value="1"/>
</dbReference>
<dbReference type="Pfam" id="PF00512">
    <property type="entry name" value="HisKA"/>
    <property type="match status" value="1"/>
</dbReference>
<dbReference type="InterPro" id="IPR011622">
    <property type="entry name" value="7TMR_DISM_rcpt_extracell_dom2"/>
</dbReference>
<dbReference type="PROSITE" id="PS50112">
    <property type="entry name" value="PAS"/>
    <property type="match status" value="1"/>
</dbReference>
<evidence type="ECO:0000259" key="17">
    <source>
        <dbReference type="PROSITE" id="PS50112"/>
    </source>
</evidence>
<feature type="modified residue" description="4-aspartylphosphate" evidence="13">
    <location>
        <position position="880"/>
    </location>
</feature>
<evidence type="ECO:0000256" key="10">
    <source>
        <dbReference type="ARBA" id="ARBA00023012"/>
    </source>
</evidence>
<dbReference type="PROSITE" id="PS50110">
    <property type="entry name" value="RESPONSE_REGULATORY"/>
    <property type="match status" value="2"/>
</dbReference>
<keyword evidence="8" id="KW-0067">ATP-binding</keyword>
<feature type="transmembrane region" description="Helical" evidence="14">
    <location>
        <begin position="303"/>
        <end position="322"/>
    </location>
</feature>
<dbReference type="SMART" id="SM00091">
    <property type="entry name" value="PAS"/>
    <property type="match status" value="1"/>
</dbReference>
<dbReference type="InterPro" id="IPR011006">
    <property type="entry name" value="CheY-like_superfamily"/>
</dbReference>
<keyword evidence="5 13" id="KW-0597">Phosphoprotein</keyword>
<evidence type="ECO:0000256" key="6">
    <source>
        <dbReference type="ARBA" id="ARBA00022692"/>
    </source>
</evidence>
<dbReference type="Gene3D" id="2.60.40.2380">
    <property type="match status" value="1"/>
</dbReference>
<dbReference type="PANTHER" id="PTHR45339:SF1">
    <property type="entry name" value="HYBRID SIGNAL TRANSDUCTION HISTIDINE KINASE J"/>
    <property type="match status" value="1"/>
</dbReference>
<evidence type="ECO:0000256" key="11">
    <source>
        <dbReference type="ARBA" id="ARBA00023136"/>
    </source>
</evidence>
<proteinExistence type="predicted"/>
<sequence length="1195" mass="134115">MYRIQKTKWPLSVFLFGWVIVLCGLIPSLTSAEVLYPAQKVLELNDKSLLYEINEAVRVLEDSSNGLTLNDVVKPSWKNKFKPAKKGPLNLGYSDSSFWIKLPMRYTGSRDSVEWWYQLDLPLLEYSAFHLVVGEPDSPTRIINKSMHYDLPLNDRDVNHVTQVYRFSLNKGEQATLYVKIKNDFSIHLPLSIYTPEGFTDHVAVEELLYGAFIGAILIMTAYNLFMFISVRERSFLFYILYMASYLVFLMTERVHGLSLFGDIPDVFHKKYLAFYIWASWFFALLMARSFLDTKEKEPGLDFVIKMFIGIVVISMTITAYTDLTTGIQWAVFCTLLYAILMAWIAYTVMMRGNAAARFYFVAWILNFGGVAIYALTVTGYIPYNFITGNSPHLGIVCQLVLISFALGDRLKVAQRDAVLANRQALDNMKRYRALFDNAVEGIFQISLNRRFIDVNPAMASMLGYSSPQKMIKNVRDAISICYPREEDFNTVVSAIEEGHEVYEMTARYNGRNGQECWATSTVRVIYNHKSIPQHLEGTFVDITERIERERVERGSEQARLETEVAEASAAAKSQFLANMSHEIRTPLTAIIGYGESLLDETLSDEERQESSEVVVRSGKHLLQLINDILDHSKIDADKLDTEVMNVNLLTLLSEIKTYFDAKAAEKNISFNLKYDFPLPSEIQTDPTRLKQILINLCSNALKFTDQGSVSLMVRCEPIAEKLYINVLDTGIGVKQEQLEKLFDPFAQASPSVARQYGGTGLGLSISRRLAEMLGGTISASSVYGEGSQFEVTIATGPLKNVRFVRDRSELHNQRTKLEVTTTPCLQGEVLYAEDNEVNRRLIKQLVSRTGASLTLVTNGAEALEAGTRNGQCFDLILMDIQMPVMDGRDATKALREAGINTPIIALTANVMAEDIAEYKEAGCNEVMAKPVEKSPFYKMLSRYLEHSDEAETSPLDIPDKAAMSKMQPLSGRVLLAEDNADNCLLMTRYLTKLGVTIIIAENGREAVSKAMKETVDVILMDQHMPEMSGPEAVALLRQTGFNRPILAFTASDEADELLQMKNAGCNGVVEKPVKIANLYQMLSQYLPIASAVNAASPDEHPWQDPDLRPIVEHFVKGVPQRVEAMIAAFSQKNWDELRSQSHQIKGTAGSLGFPELTERASRLETAIKQGENENIQGLFDALVEEATLSITKFS</sequence>
<feature type="transmembrane region" description="Helical" evidence="14">
    <location>
        <begin position="359"/>
        <end position="384"/>
    </location>
</feature>
<dbReference type="Gene3D" id="1.10.287.130">
    <property type="match status" value="1"/>
</dbReference>
<feature type="domain" description="HPt" evidence="18">
    <location>
        <begin position="1104"/>
        <end position="1195"/>
    </location>
</feature>
<dbReference type="InterPro" id="IPR036097">
    <property type="entry name" value="HisK_dim/P_sf"/>
</dbReference>
<dbReference type="Gene3D" id="1.20.120.160">
    <property type="entry name" value="HPT domain"/>
    <property type="match status" value="1"/>
</dbReference>
<dbReference type="SUPFAM" id="SSF47384">
    <property type="entry name" value="Homodimeric domain of signal transducing histidine kinase"/>
    <property type="match status" value="1"/>
</dbReference>
<evidence type="ECO:0000259" key="16">
    <source>
        <dbReference type="PROSITE" id="PS50110"/>
    </source>
</evidence>
<feature type="transmembrane region" description="Helical" evidence="14">
    <location>
        <begin position="236"/>
        <end position="252"/>
    </location>
</feature>
<evidence type="ECO:0000256" key="14">
    <source>
        <dbReference type="SAM" id="Phobius"/>
    </source>
</evidence>
<dbReference type="InterPro" id="IPR036641">
    <property type="entry name" value="HPT_dom_sf"/>
</dbReference>
<feature type="transmembrane region" description="Helical" evidence="14">
    <location>
        <begin position="328"/>
        <end position="347"/>
    </location>
</feature>
<dbReference type="Pfam" id="PF01627">
    <property type="entry name" value="Hpt"/>
    <property type="match status" value="1"/>
</dbReference>
<evidence type="ECO:0000256" key="12">
    <source>
        <dbReference type="PROSITE-ProRule" id="PRU00110"/>
    </source>
</evidence>
<dbReference type="CDD" id="cd17546">
    <property type="entry name" value="REC_hyHK_CKI1_RcsC-like"/>
    <property type="match status" value="2"/>
</dbReference>
<dbReference type="CDD" id="cd16922">
    <property type="entry name" value="HATPase_EvgS-ArcB-TorS-like"/>
    <property type="match status" value="1"/>
</dbReference>
<evidence type="ECO:0000256" key="3">
    <source>
        <dbReference type="ARBA" id="ARBA00012438"/>
    </source>
</evidence>
<feature type="modified residue" description="Phosphohistidine" evidence="12">
    <location>
        <position position="1143"/>
    </location>
</feature>
<dbReference type="EMBL" id="CP100390">
    <property type="protein sequence ID" value="UZE96101.1"/>
    <property type="molecule type" value="Genomic_DNA"/>
</dbReference>
<evidence type="ECO:0000256" key="8">
    <source>
        <dbReference type="ARBA" id="ARBA00022840"/>
    </source>
</evidence>
<keyword evidence="4" id="KW-1003">Cell membrane</keyword>
<evidence type="ECO:0000256" key="9">
    <source>
        <dbReference type="ARBA" id="ARBA00022989"/>
    </source>
</evidence>
<evidence type="ECO:0000313" key="19">
    <source>
        <dbReference type="EMBL" id="UZE96101.1"/>
    </source>
</evidence>
<dbReference type="InterPro" id="IPR035965">
    <property type="entry name" value="PAS-like_dom_sf"/>
</dbReference>
<dbReference type="Pfam" id="PF00072">
    <property type="entry name" value="Response_reg"/>
    <property type="match status" value="2"/>
</dbReference>
<dbReference type="Gene3D" id="3.30.450.20">
    <property type="entry name" value="PAS domain"/>
    <property type="match status" value="1"/>
</dbReference>
<keyword evidence="7" id="KW-0547">Nucleotide-binding</keyword>
<dbReference type="Pfam" id="PF07696">
    <property type="entry name" value="7TMR-DISMED2"/>
    <property type="match status" value="1"/>
</dbReference>
<dbReference type="PROSITE" id="PS50894">
    <property type="entry name" value="HPT"/>
    <property type="match status" value="1"/>
</dbReference>
<dbReference type="SUPFAM" id="SSF52172">
    <property type="entry name" value="CheY-like"/>
    <property type="match status" value="2"/>
</dbReference>
<dbReference type="Pfam" id="PF00989">
    <property type="entry name" value="PAS"/>
    <property type="match status" value="1"/>
</dbReference>
<evidence type="ECO:0000256" key="4">
    <source>
        <dbReference type="ARBA" id="ARBA00022475"/>
    </source>
</evidence>
<dbReference type="Pfam" id="PF07695">
    <property type="entry name" value="7TMR-DISM_7TM"/>
    <property type="match status" value="1"/>
</dbReference>
<dbReference type="Pfam" id="PF02518">
    <property type="entry name" value="HATPase_c"/>
    <property type="match status" value="1"/>
</dbReference>
<organism evidence="19 20">
    <name type="scientific">Alkalimarinus alittae</name>
    <dbReference type="NCBI Taxonomy" id="2961619"/>
    <lineage>
        <taxon>Bacteria</taxon>
        <taxon>Pseudomonadati</taxon>
        <taxon>Pseudomonadota</taxon>
        <taxon>Gammaproteobacteria</taxon>
        <taxon>Alteromonadales</taxon>
        <taxon>Alteromonadaceae</taxon>
        <taxon>Alkalimarinus</taxon>
    </lineage>
</organism>
<evidence type="ECO:0000313" key="20">
    <source>
        <dbReference type="Proteomes" id="UP001163739"/>
    </source>
</evidence>
<dbReference type="InterPro" id="IPR008207">
    <property type="entry name" value="Sig_transdc_His_kin_Hpt_dom"/>
</dbReference>
<feature type="domain" description="PAS" evidence="17">
    <location>
        <begin position="428"/>
        <end position="488"/>
    </location>
</feature>
<feature type="domain" description="Response regulatory" evidence="16">
    <location>
        <begin position="973"/>
        <end position="1087"/>
    </location>
</feature>
<keyword evidence="11 14" id="KW-0472">Membrane</keyword>
<feature type="transmembrane region" description="Helical" evidence="14">
    <location>
        <begin position="272"/>
        <end position="291"/>
    </location>
</feature>
<keyword evidence="20" id="KW-1185">Reference proteome</keyword>
<accession>A0ABY6N1V6</accession>
<dbReference type="InterPro" id="IPR003594">
    <property type="entry name" value="HATPase_dom"/>
</dbReference>
<dbReference type="Gene3D" id="3.30.565.10">
    <property type="entry name" value="Histidine kinase-like ATPase, C-terminal domain"/>
    <property type="match status" value="1"/>
</dbReference>
<protein>
    <recommendedName>
        <fullName evidence="3">histidine kinase</fullName>
        <ecNumber evidence="3">2.7.13.3</ecNumber>
    </recommendedName>
</protein>
<comment type="catalytic activity">
    <reaction evidence="1">
        <text>ATP + protein L-histidine = ADP + protein N-phospho-L-histidine.</text>
        <dbReference type="EC" id="2.7.13.3"/>
    </reaction>
</comment>
<dbReference type="PRINTS" id="PR00344">
    <property type="entry name" value="BCTRLSENSOR"/>
</dbReference>
<keyword evidence="9 14" id="KW-1133">Transmembrane helix</keyword>
<evidence type="ECO:0000256" key="2">
    <source>
        <dbReference type="ARBA" id="ARBA00004651"/>
    </source>
</evidence>
<name>A0ABY6N1V6_9ALTE</name>
<feature type="domain" description="Histidine kinase" evidence="15">
    <location>
        <begin position="579"/>
        <end position="798"/>
    </location>
</feature>
<dbReference type="InterPro" id="IPR003661">
    <property type="entry name" value="HisK_dim/P_dom"/>
</dbReference>
<dbReference type="SMART" id="SM00388">
    <property type="entry name" value="HisKA"/>
    <property type="match status" value="1"/>
</dbReference>
<dbReference type="SUPFAM" id="SSF55785">
    <property type="entry name" value="PYP-like sensor domain (PAS domain)"/>
    <property type="match status" value="1"/>
</dbReference>
<dbReference type="SUPFAM" id="SSF47226">
    <property type="entry name" value="Histidine-containing phosphotransfer domain, HPT domain"/>
    <property type="match status" value="1"/>
</dbReference>
<dbReference type="CDD" id="cd00082">
    <property type="entry name" value="HisKA"/>
    <property type="match status" value="1"/>
</dbReference>
<feature type="transmembrane region" description="Helical" evidence="14">
    <location>
        <begin position="208"/>
        <end position="229"/>
    </location>
</feature>
<evidence type="ECO:0000256" key="1">
    <source>
        <dbReference type="ARBA" id="ARBA00000085"/>
    </source>
</evidence>
<feature type="domain" description="Response regulatory" evidence="16">
    <location>
        <begin position="829"/>
        <end position="945"/>
    </location>
</feature>